<evidence type="ECO:0000313" key="14">
    <source>
        <dbReference type="EMBL" id="MDF1586978.1"/>
    </source>
</evidence>
<evidence type="ECO:0000313" key="15">
    <source>
        <dbReference type="Proteomes" id="UP001301140"/>
    </source>
</evidence>
<evidence type="ECO:0000256" key="8">
    <source>
        <dbReference type="ARBA" id="ARBA00014472"/>
    </source>
</evidence>
<comment type="cofactor">
    <cofactor evidence="1">
        <name>pyridoxal 5'-phosphate</name>
        <dbReference type="ChEBI" id="CHEBI:597326"/>
    </cofactor>
</comment>
<dbReference type="InterPro" id="IPR043132">
    <property type="entry name" value="BCAT-like_C"/>
</dbReference>
<keyword evidence="15" id="KW-1185">Reference proteome</keyword>
<name>A0AAP3XSD0_9PROT</name>
<proteinExistence type="inferred from homology"/>
<evidence type="ECO:0000256" key="9">
    <source>
        <dbReference type="ARBA" id="ARBA00022898"/>
    </source>
</evidence>
<evidence type="ECO:0000256" key="2">
    <source>
        <dbReference type="ARBA" id="ARBA00003109"/>
    </source>
</evidence>
<comment type="catalytic activity">
    <reaction evidence="13">
        <text>L-leucine + 2-oxoglutarate = 4-methyl-2-oxopentanoate + L-glutamate</text>
        <dbReference type="Rhea" id="RHEA:18321"/>
        <dbReference type="ChEBI" id="CHEBI:16810"/>
        <dbReference type="ChEBI" id="CHEBI:17865"/>
        <dbReference type="ChEBI" id="CHEBI:29985"/>
        <dbReference type="ChEBI" id="CHEBI:57427"/>
        <dbReference type="EC" id="2.6.1.42"/>
    </reaction>
</comment>
<dbReference type="Pfam" id="PF01063">
    <property type="entry name" value="Aminotran_4"/>
    <property type="match status" value="1"/>
</dbReference>
<dbReference type="EMBL" id="JARGEQ010000102">
    <property type="protein sequence ID" value="MDF1586978.1"/>
    <property type="molecule type" value="Genomic_DNA"/>
</dbReference>
<comment type="pathway">
    <text evidence="5">Amino-acid biosynthesis; L-leucine biosynthesis; L-leucine from 3-methyl-2-oxobutanoate: step 4/4.</text>
</comment>
<evidence type="ECO:0000256" key="4">
    <source>
        <dbReference type="ARBA" id="ARBA00004931"/>
    </source>
</evidence>
<comment type="caution">
    <text evidence="14">The sequence shown here is derived from an EMBL/GenBank/DDBJ whole genome shotgun (WGS) entry which is preliminary data.</text>
</comment>
<dbReference type="Gene3D" id="3.30.470.10">
    <property type="match status" value="1"/>
</dbReference>
<dbReference type="InterPro" id="IPR036038">
    <property type="entry name" value="Aminotransferase-like"/>
</dbReference>
<dbReference type="GO" id="GO:0009082">
    <property type="term" value="P:branched-chain amino acid biosynthetic process"/>
    <property type="evidence" value="ECO:0007669"/>
    <property type="project" value="UniProtKB-KW"/>
</dbReference>
<dbReference type="InterPro" id="IPR001544">
    <property type="entry name" value="Aminotrans_IV"/>
</dbReference>
<dbReference type="GO" id="GO:0008652">
    <property type="term" value="P:amino acid biosynthetic process"/>
    <property type="evidence" value="ECO:0007669"/>
    <property type="project" value="UniProtKB-ARBA"/>
</dbReference>
<dbReference type="AlphaFoldDB" id="A0AAP3XSD0"/>
<dbReference type="GO" id="GO:0005829">
    <property type="term" value="C:cytosol"/>
    <property type="evidence" value="ECO:0007669"/>
    <property type="project" value="TreeGrafter"/>
</dbReference>
<dbReference type="SUPFAM" id="SSF56752">
    <property type="entry name" value="D-aminoacid aminotransferase-like PLP-dependent enzymes"/>
    <property type="match status" value="1"/>
</dbReference>
<comment type="similarity">
    <text evidence="6">Belongs to the class-IV pyridoxal-phosphate-dependent aminotransferase family.</text>
</comment>
<reference evidence="14 15" key="1">
    <citation type="submission" date="2023-03" db="EMBL/GenBank/DDBJ databases">
        <title>YIM 152171 draft genome.</title>
        <authorList>
            <person name="Yang Z."/>
        </authorList>
    </citation>
    <scope>NUCLEOTIDE SEQUENCE [LARGE SCALE GENOMIC DNA]</scope>
    <source>
        <strain evidence="14 15">YIM 152171</strain>
    </source>
</reference>
<sequence length="275" mass="28805">MSTLWLNGRLLDAARARIDPADRGFLLGDGLFETMRAQDGAVPLLARHLARLRAGADVMGIPFEATDAALPKACAALLAANDLVSGPAALRLTLTRGPGPRGLLPPADATPTLLLAAFPAPPPRPPATAAIVTIRRNEHSPTSRLKTLAYQDQILALKEARAAGAEEALMLNTAGRLACASTANLFVVTRDGRLLTPALDEGVLPGITRARVLEAAAKLGIAAEATRIEPAVLDEAEAVFVTSSLTGLRAVVRIEGRRAPLDADHAMVRRLAEAL</sequence>
<protein>
    <recommendedName>
        <fullName evidence="8">Probable branched-chain-amino-acid aminotransferase</fullName>
        <ecNumber evidence="7">2.6.1.42</ecNumber>
    </recommendedName>
</protein>
<dbReference type="PANTHER" id="PTHR42743:SF11">
    <property type="entry name" value="AMINODEOXYCHORISMATE LYASE"/>
    <property type="match status" value="1"/>
</dbReference>
<comment type="pathway">
    <text evidence="3">Amino-acid biosynthesis; L-isoleucine biosynthesis; L-isoleucine from 2-oxobutanoate: step 4/4.</text>
</comment>
<evidence type="ECO:0000256" key="10">
    <source>
        <dbReference type="ARBA" id="ARBA00023304"/>
    </source>
</evidence>
<evidence type="ECO:0000256" key="3">
    <source>
        <dbReference type="ARBA" id="ARBA00004824"/>
    </source>
</evidence>
<dbReference type="GO" id="GO:0004084">
    <property type="term" value="F:branched-chain-amino-acid transaminase activity"/>
    <property type="evidence" value="ECO:0007669"/>
    <property type="project" value="UniProtKB-EC"/>
</dbReference>
<evidence type="ECO:0000256" key="5">
    <source>
        <dbReference type="ARBA" id="ARBA00005072"/>
    </source>
</evidence>
<dbReference type="PANTHER" id="PTHR42743">
    <property type="entry name" value="AMINO-ACID AMINOTRANSFERASE"/>
    <property type="match status" value="1"/>
</dbReference>
<keyword evidence="14" id="KW-0032">Aminotransferase</keyword>
<evidence type="ECO:0000256" key="12">
    <source>
        <dbReference type="ARBA" id="ARBA00048798"/>
    </source>
</evidence>
<dbReference type="RefSeq" id="WP_327789399.1">
    <property type="nucleotide sequence ID" value="NZ_JARGEQ010000102.1"/>
</dbReference>
<dbReference type="Proteomes" id="UP001301140">
    <property type="component" value="Unassembled WGS sequence"/>
</dbReference>
<dbReference type="InterPro" id="IPR050571">
    <property type="entry name" value="Class-IV_PLP-Dep_Aminotrnsfr"/>
</dbReference>
<evidence type="ECO:0000256" key="7">
    <source>
        <dbReference type="ARBA" id="ARBA00013053"/>
    </source>
</evidence>
<keyword evidence="9" id="KW-0663">Pyridoxal phosphate</keyword>
<keyword evidence="10" id="KW-0100">Branched-chain amino acid biosynthesis</keyword>
<evidence type="ECO:0000256" key="13">
    <source>
        <dbReference type="ARBA" id="ARBA00049229"/>
    </source>
</evidence>
<evidence type="ECO:0000256" key="6">
    <source>
        <dbReference type="ARBA" id="ARBA00009320"/>
    </source>
</evidence>
<comment type="function">
    <text evidence="2">Acts on leucine, isoleucine and valine.</text>
</comment>
<comment type="pathway">
    <text evidence="4">Amino-acid biosynthesis; L-valine biosynthesis; L-valine from pyruvate: step 4/4.</text>
</comment>
<dbReference type="FunFam" id="3.20.10.10:FF:000002">
    <property type="entry name" value="D-alanine aminotransferase"/>
    <property type="match status" value="1"/>
</dbReference>
<keyword evidence="14" id="KW-0808">Transferase</keyword>
<accession>A0AAP3XSD0</accession>
<gene>
    <name evidence="14" type="ORF">PZ740_11375</name>
</gene>
<comment type="catalytic activity">
    <reaction evidence="12">
        <text>L-isoleucine + 2-oxoglutarate = (S)-3-methyl-2-oxopentanoate + L-glutamate</text>
        <dbReference type="Rhea" id="RHEA:24801"/>
        <dbReference type="ChEBI" id="CHEBI:16810"/>
        <dbReference type="ChEBI" id="CHEBI:29985"/>
        <dbReference type="ChEBI" id="CHEBI:35146"/>
        <dbReference type="ChEBI" id="CHEBI:58045"/>
        <dbReference type="EC" id="2.6.1.42"/>
    </reaction>
</comment>
<organism evidence="14 15">
    <name type="scientific">Marinimicrococcus flavescens</name>
    <dbReference type="NCBI Taxonomy" id="3031815"/>
    <lineage>
        <taxon>Bacteria</taxon>
        <taxon>Pseudomonadati</taxon>
        <taxon>Pseudomonadota</taxon>
        <taxon>Alphaproteobacteria</taxon>
        <taxon>Geminicoccales</taxon>
        <taxon>Geminicoccaceae</taxon>
        <taxon>Marinimicrococcus</taxon>
    </lineage>
</organism>
<dbReference type="InterPro" id="IPR043131">
    <property type="entry name" value="BCAT-like_N"/>
</dbReference>
<keyword evidence="10" id="KW-0028">Amino-acid biosynthesis</keyword>
<comment type="catalytic activity">
    <reaction evidence="11">
        <text>L-valine + 2-oxoglutarate = 3-methyl-2-oxobutanoate + L-glutamate</text>
        <dbReference type="Rhea" id="RHEA:24813"/>
        <dbReference type="ChEBI" id="CHEBI:11851"/>
        <dbReference type="ChEBI" id="CHEBI:16810"/>
        <dbReference type="ChEBI" id="CHEBI:29985"/>
        <dbReference type="ChEBI" id="CHEBI:57762"/>
        <dbReference type="EC" id="2.6.1.42"/>
    </reaction>
</comment>
<evidence type="ECO:0000256" key="11">
    <source>
        <dbReference type="ARBA" id="ARBA00048212"/>
    </source>
</evidence>
<dbReference type="EC" id="2.6.1.42" evidence="7"/>
<evidence type="ECO:0000256" key="1">
    <source>
        <dbReference type="ARBA" id="ARBA00001933"/>
    </source>
</evidence>
<dbReference type="Gene3D" id="3.20.10.10">
    <property type="entry name" value="D-amino Acid Aminotransferase, subunit A, domain 2"/>
    <property type="match status" value="1"/>
</dbReference>